<dbReference type="Gene3D" id="3.20.20.150">
    <property type="entry name" value="Divalent-metal-dependent TIM barrel enzymes"/>
    <property type="match status" value="1"/>
</dbReference>
<gene>
    <name evidence="2" type="ORF">GR138_29215</name>
</gene>
<evidence type="ECO:0000313" key="3">
    <source>
        <dbReference type="Proteomes" id="UP000435802"/>
    </source>
</evidence>
<dbReference type="OrthoDB" id="9072761at2"/>
<reference evidence="2 3" key="1">
    <citation type="submission" date="2019-12" db="EMBL/GenBank/DDBJ databases">
        <title>Shinella kummerowiae sp. nov., a symbiotic bacterium isolated from root nodules of the herbal legume Kummerowia stipulacea.</title>
        <authorList>
            <person name="Gao J."/>
        </authorList>
    </citation>
    <scope>NUCLEOTIDE SEQUENCE [LARGE SCALE GENOMIC DNA]</scope>
    <source>
        <strain evidence="2 3">CCBAU 25048</strain>
    </source>
</reference>
<accession>A0A6N8SKE7</accession>
<dbReference type="Proteomes" id="UP000435802">
    <property type="component" value="Unassembled WGS sequence"/>
</dbReference>
<dbReference type="InterPro" id="IPR013022">
    <property type="entry name" value="Xyl_isomerase-like_TIM-brl"/>
</dbReference>
<dbReference type="InterPro" id="IPR036237">
    <property type="entry name" value="Xyl_isomerase-like_sf"/>
</dbReference>
<keyword evidence="3" id="KW-1185">Reference proteome</keyword>
<dbReference type="PANTHER" id="PTHR12110">
    <property type="entry name" value="HYDROXYPYRUVATE ISOMERASE"/>
    <property type="match status" value="1"/>
</dbReference>
<evidence type="ECO:0000313" key="2">
    <source>
        <dbReference type="EMBL" id="MXN49281.1"/>
    </source>
</evidence>
<dbReference type="InterPro" id="IPR050312">
    <property type="entry name" value="IolE/XylAMocC-like"/>
</dbReference>
<dbReference type="Pfam" id="PF01261">
    <property type="entry name" value="AP_endonuc_2"/>
    <property type="match status" value="1"/>
</dbReference>
<feature type="domain" description="Xylose isomerase-like TIM barrel" evidence="1">
    <location>
        <begin position="27"/>
        <end position="232"/>
    </location>
</feature>
<sequence>MSDLVMGYLMLGDLDPFEMVRAAGEGGFKASGIRLTGHRPGDSWPFDPQSEADITRMRAVMEQAGVRLVNACTYRVTADVDPAAYGPVLMACSALGIATLICNSSATEEAVIVSKLAAIADLAAPFGIRLALEFIPVSAVKTLEQAARIAGATGRDNVGLVIDALHLWRSGGSPVDLETVDPSLLLSVQLCDGPSQAPVGDALYAEMRGGRLMAGQGVFDLPGLLRALPRDIEVEVEAPNTVYAGLPPAQRARIARVETEAFLATLQAEASA</sequence>
<evidence type="ECO:0000259" key="1">
    <source>
        <dbReference type="Pfam" id="PF01261"/>
    </source>
</evidence>
<name>A0A6N8SKE7_9HYPH</name>
<organism evidence="2 3">
    <name type="scientific">Shinella kummerowiae</name>
    <dbReference type="NCBI Taxonomy" id="417745"/>
    <lineage>
        <taxon>Bacteria</taxon>
        <taxon>Pseudomonadati</taxon>
        <taxon>Pseudomonadota</taxon>
        <taxon>Alphaproteobacteria</taxon>
        <taxon>Hyphomicrobiales</taxon>
        <taxon>Rhizobiaceae</taxon>
        <taxon>Shinella</taxon>
    </lineage>
</organism>
<dbReference type="RefSeq" id="WP_160862761.1">
    <property type="nucleotide sequence ID" value="NZ_JAODWE010000018.1"/>
</dbReference>
<dbReference type="EMBL" id="WUMK01000018">
    <property type="protein sequence ID" value="MXN49281.1"/>
    <property type="molecule type" value="Genomic_DNA"/>
</dbReference>
<dbReference type="SUPFAM" id="SSF51658">
    <property type="entry name" value="Xylose isomerase-like"/>
    <property type="match status" value="1"/>
</dbReference>
<dbReference type="PANTHER" id="PTHR12110:SF48">
    <property type="entry name" value="BLL3656 PROTEIN"/>
    <property type="match status" value="1"/>
</dbReference>
<comment type="caution">
    <text evidence="2">The sequence shown here is derived from an EMBL/GenBank/DDBJ whole genome shotgun (WGS) entry which is preliminary data.</text>
</comment>
<dbReference type="AlphaFoldDB" id="A0A6N8SKE7"/>
<proteinExistence type="predicted"/>
<protein>
    <submittedName>
        <fullName evidence="2">TIM barrel protein</fullName>
    </submittedName>
</protein>